<accession>A0ABM7WJB8</accession>
<evidence type="ECO:0000256" key="1">
    <source>
        <dbReference type="SAM" id="MobiDB-lite"/>
    </source>
</evidence>
<organism evidence="2 3">
    <name type="scientific">Raoultibacter timonensis</name>
    <dbReference type="NCBI Taxonomy" id="1907662"/>
    <lineage>
        <taxon>Bacteria</taxon>
        <taxon>Bacillati</taxon>
        <taxon>Actinomycetota</taxon>
        <taxon>Coriobacteriia</taxon>
        <taxon>Eggerthellales</taxon>
        <taxon>Eggerthellaceae</taxon>
        <taxon>Raoultibacter</taxon>
    </lineage>
</organism>
<dbReference type="InterPro" id="IPR038587">
    <property type="entry name" value="Ribosomal_eL40_sf"/>
</dbReference>
<dbReference type="EMBL" id="AP025564">
    <property type="protein sequence ID" value="BDE96413.1"/>
    <property type="molecule type" value="Genomic_DNA"/>
</dbReference>
<feature type="compositionally biased region" description="Pro residues" evidence="1">
    <location>
        <begin position="67"/>
        <end position="83"/>
    </location>
</feature>
<name>A0ABM7WJB8_9ACTN</name>
<dbReference type="Proteomes" id="UP001320544">
    <property type="component" value="Chromosome"/>
</dbReference>
<proteinExistence type="predicted"/>
<reference evidence="2 3" key="1">
    <citation type="submission" date="2022-01" db="EMBL/GenBank/DDBJ databases">
        <title>Novel bile acid biosynthetic pathways are enriched in the microbiome of centenarians.</title>
        <authorList>
            <person name="Sato Y."/>
            <person name="Atarashi K."/>
            <person name="Plichta R.D."/>
            <person name="Arai Y."/>
            <person name="Sasajima S."/>
            <person name="Kearney M.S."/>
            <person name="Suda W."/>
            <person name="Takeshita K."/>
            <person name="Sasaki T."/>
            <person name="Okamoto S."/>
            <person name="Skelly N.A."/>
            <person name="Okamura Y."/>
            <person name="Vlamakis H."/>
            <person name="Li Y."/>
            <person name="Tanoue T."/>
            <person name="Takei H."/>
            <person name="Nittono H."/>
            <person name="Narushima S."/>
            <person name="Irie J."/>
            <person name="Itoh H."/>
            <person name="Moriya K."/>
            <person name="Sugiura Y."/>
            <person name="Suematsu M."/>
            <person name="Moritoki N."/>
            <person name="Shibata S."/>
            <person name="Littman R.D."/>
            <person name="Fischbach A.M."/>
            <person name="Uwamino Y."/>
            <person name="Inoue T."/>
            <person name="Honda A."/>
            <person name="Hattori M."/>
            <person name="Murai T."/>
            <person name="Xavier J.R."/>
            <person name="Hirose N."/>
            <person name="Honda K."/>
        </authorList>
    </citation>
    <scope>NUCLEOTIDE SEQUENCE [LARGE SCALE GENOMIC DNA]</scope>
    <source>
        <strain evidence="2 3">CE91-St30</strain>
    </source>
</reference>
<evidence type="ECO:0000313" key="2">
    <source>
        <dbReference type="EMBL" id="BDE96413.1"/>
    </source>
</evidence>
<sequence>MCFRPAEISMKTCPACGKTNKPVATVCEACGSELDNSVKDFDADQAALDAAGTRVASKAPSVAPAAPGAPKPPEAPKPPTSLS</sequence>
<gene>
    <name evidence="2" type="ORF">CE91St30_17460</name>
</gene>
<protein>
    <recommendedName>
        <fullName evidence="4">Zinc ribbon protein</fullName>
    </recommendedName>
</protein>
<evidence type="ECO:0008006" key="4">
    <source>
        <dbReference type="Google" id="ProtNLM"/>
    </source>
</evidence>
<feature type="compositionally biased region" description="Low complexity" evidence="1">
    <location>
        <begin position="56"/>
        <end position="66"/>
    </location>
</feature>
<dbReference type="RefSeq" id="WP_244385728.1">
    <property type="nucleotide sequence ID" value="NZ_AP025564.1"/>
</dbReference>
<keyword evidence="3" id="KW-1185">Reference proteome</keyword>
<evidence type="ECO:0000313" key="3">
    <source>
        <dbReference type="Proteomes" id="UP001320544"/>
    </source>
</evidence>
<feature type="region of interest" description="Disordered" evidence="1">
    <location>
        <begin position="56"/>
        <end position="83"/>
    </location>
</feature>
<dbReference type="Gene3D" id="4.10.1060.50">
    <property type="match status" value="1"/>
</dbReference>